<protein>
    <submittedName>
        <fullName evidence="5">S9 family peptidase</fullName>
    </submittedName>
</protein>
<dbReference type="SUPFAM" id="SSF82171">
    <property type="entry name" value="DPP6 N-terminal domain-like"/>
    <property type="match status" value="1"/>
</dbReference>
<accession>A0ABW0QHL2</accession>
<dbReference type="Gene3D" id="3.40.50.1820">
    <property type="entry name" value="alpha/beta hydrolase"/>
    <property type="match status" value="1"/>
</dbReference>
<comment type="caution">
    <text evidence="5">The sequence shown here is derived from an EMBL/GenBank/DDBJ whole genome shotgun (WGS) entry which is preliminary data.</text>
</comment>
<evidence type="ECO:0000256" key="3">
    <source>
        <dbReference type="SAM" id="SignalP"/>
    </source>
</evidence>
<gene>
    <name evidence="5" type="ORF">ACFPPA_00035</name>
</gene>
<organism evidence="5 6">
    <name type="scientific">Rhodanobacter ginsengisoli</name>
    <dbReference type="NCBI Taxonomy" id="418646"/>
    <lineage>
        <taxon>Bacteria</taxon>
        <taxon>Pseudomonadati</taxon>
        <taxon>Pseudomonadota</taxon>
        <taxon>Gammaproteobacteria</taxon>
        <taxon>Lysobacterales</taxon>
        <taxon>Rhodanobacteraceae</taxon>
        <taxon>Rhodanobacter</taxon>
    </lineage>
</organism>
<evidence type="ECO:0000256" key="1">
    <source>
        <dbReference type="ARBA" id="ARBA00022801"/>
    </source>
</evidence>
<dbReference type="EMBL" id="JBHSNF010000001">
    <property type="protein sequence ID" value="MFC5524120.1"/>
    <property type="molecule type" value="Genomic_DNA"/>
</dbReference>
<dbReference type="RefSeq" id="WP_377316025.1">
    <property type="nucleotide sequence ID" value="NZ_JBHSNF010000001.1"/>
</dbReference>
<evidence type="ECO:0000259" key="4">
    <source>
        <dbReference type="Pfam" id="PF00326"/>
    </source>
</evidence>
<evidence type="ECO:0000313" key="5">
    <source>
        <dbReference type="EMBL" id="MFC5524120.1"/>
    </source>
</evidence>
<dbReference type="InterPro" id="IPR001375">
    <property type="entry name" value="Peptidase_S9_cat"/>
</dbReference>
<dbReference type="InterPro" id="IPR029058">
    <property type="entry name" value="AB_hydrolase_fold"/>
</dbReference>
<keyword evidence="6" id="KW-1185">Reference proteome</keyword>
<name>A0ABW0QHL2_9GAMM</name>
<keyword evidence="2" id="KW-0720">Serine protease</keyword>
<feature type="signal peptide" evidence="3">
    <location>
        <begin position="1"/>
        <end position="29"/>
    </location>
</feature>
<dbReference type="Pfam" id="PF07676">
    <property type="entry name" value="PD40"/>
    <property type="match status" value="4"/>
</dbReference>
<feature type="domain" description="Peptidase S9 prolyl oligopeptidase catalytic" evidence="4">
    <location>
        <begin position="473"/>
        <end position="677"/>
    </location>
</feature>
<feature type="chain" id="PRO_5046950334" evidence="3">
    <location>
        <begin position="30"/>
        <end position="684"/>
    </location>
</feature>
<keyword evidence="1" id="KW-0378">Hydrolase</keyword>
<sequence length="684" mass="75903">MKRLYRPSTGPTRWLPLLVLLSGTALAHAAETRFSVADMNRLADVSEPALSRDGTSVVYTVSSANLARDQPQSDLWRVRYDGSERARLTHTPDSDESLPQWSADGKFIAFLSDRKREADAGDDAATTQVWLMPADGGEARPVTNLPSGVRDFVWSPDGKQLAVIAFDPEFPPGASKPKNPPPIVTDRFQFKDDDSGWLGSRHQHLYLVDVASGKAVQLTTGKHDEQLPAWSPDGKLIAYVTKRGADPDRTLDYDIYVVAPHAGAKERQLTTFPGSDLDPYWGTRPAWSPDSRRIAYLQSGEDKWIYYAPWQLAVIDVASGKATLPAPIDRCVTKVHWSPDGKSILALIEQPEVTHLARIDLPSGELTELTHGDRFDVDLDVSANGRIVLLGGDDTHPYDLAALDHGRLRPLDDQNAWLRGMRLAPSETLHFKGPDGTALDALLVRPLDYVPGKRYPTIVRVHGGPVYQFSHEFMPDWQVYAARGFAVLAVNPRGSSGRGFDFARAIYADWGNKDTQDVLAGVDHVVAMGIADPARLAIGGWSYGAILTDEIIARDTRFKAAISGAGTGNMYGMYGDDEYAREYELELGTPWANRAAWDRASYPFLHADRITTPTLFQCGERDFNVPCIGAEQMYQALRSLDVPTQLVVYPGQHHEPTLPSYVRDRMQRNLDWYTRFLEPVEPAR</sequence>
<dbReference type="Pfam" id="PF00326">
    <property type="entry name" value="Peptidase_S9"/>
    <property type="match status" value="1"/>
</dbReference>
<dbReference type="InterPro" id="IPR011042">
    <property type="entry name" value="6-blade_b-propeller_TolB-like"/>
</dbReference>
<dbReference type="PANTHER" id="PTHR42776:SF27">
    <property type="entry name" value="DIPEPTIDYL PEPTIDASE FAMILY MEMBER 6"/>
    <property type="match status" value="1"/>
</dbReference>
<dbReference type="PANTHER" id="PTHR42776">
    <property type="entry name" value="SERINE PEPTIDASE S9 FAMILY MEMBER"/>
    <property type="match status" value="1"/>
</dbReference>
<dbReference type="Gene3D" id="2.120.10.30">
    <property type="entry name" value="TolB, C-terminal domain"/>
    <property type="match status" value="2"/>
</dbReference>
<evidence type="ECO:0000256" key="2">
    <source>
        <dbReference type="ARBA" id="ARBA00022825"/>
    </source>
</evidence>
<dbReference type="SUPFAM" id="SSF53474">
    <property type="entry name" value="alpha/beta-Hydrolases"/>
    <property type="match status" value="1"/>
</dbReference>
<dbReference type="Proteomes" id="UP001596114">
    <property type="component" value="Unassembled WGS sequence"/>
</dbReference>
<evidence type="ECO:0000313" key="6">
    <source>
        <dbReference type="Proteomes" id="UP001596114"/>
    </source>
</evidence>
<dbReference type="InterPro" id="IPR011659">
    <property type="entry name" value="WD40"/>
</dbReference>
<proteinExistence type="predicted"/>
<keyword evidence="3" id="KW-0732">Signal</keyword>
<reference evidence="6" key="1">
    <citation type="journal article" date="2019" name="Int. J. Syst. Evol. Microbiol.">
        <title>The Global Catalogue of Microorganisms (GCM) 10K type strain sequencing project: providing services to taxonomists for standard genome sequencing and annotation.</title>
        <authorList>
            <consortium name="The Broad Institute Genomics Platform"/>
            <consortium name="The Broad Institute Genome Sequencing Center for Infectious Disease"/>
            <person name="Wu L."/>
            <person name="Ma J."/>
        </authorList>
    </citation>
    <scope>NUCLEOTIDE SEQUENCE [LARGE SCALE GENOMIC DNA]</scope>
    <source>
        <strain evidence="6">CGMCC 1.16619</strain>
    </source>
</reference>
<keyword evidence="2" id="KW-0645">Protease</keyword>